<feature type="compositionally biased region" description="Basic residues" evidence="1">
    <location>
        <begin position="96"/>
        <end position="106"/>
    </location>
</feature>
<feature type="compositionally biased region" description="Basic and acidic residues" evidence="1">
    <location>
        <begin position="35"/>
        <end position="52"/>
    </location>
</feature>
<proteinExistence type="predicted"/>
<name>A0A4S8M5N8_DENBC</name>
<sequence>MRPYPVEVASVTRAAKGNGSIKELQGEGNEQVVEEQEKEKPEDKEKVKEKAEAAYPGEKQGEQGTNSSGFDRNLGWKGDGREEGKKRKISVGIGVRMRRKSHKNYW</sequence>
<dbReference type="Proteomes" id="UP000297245">
    <property type="component" value="Unassembled WGS sequence"/>
</dbReference>
<evidence type="ECO:0000313" key="3">
    <source>
        <dbReference type="Proteomes" id="UP000297245"/>
    </source>
</evidence>
<evidence type="ECO:0000256" key="1">
    <source>
        <dbReference type="SAM" id="MobiDB-lite"/>
    </source>
</evidence>
<dbReference type="EMBL" id="ML179158">
    <property type="protein sequence ID" value="THU97311.1"/>
    <property type="molecule type" value="Genomic_DNA"/>
</dbReference>
<accession>A0A4S8M5N8</accession>
<organism evidence="2 3">
    <name type="scientific">Dendrothele bispora (strain CBS 962.96)</name>
    <dbReference type="NCBI Taxonomy" id="1314807"/>
    <lineage>
        <taxon>Eukaryota</taxon>
        <taxon>Fungi</taxon>
        <taxon>Dikarya</taxon>
        <taxon>Basidiomycota</taxon>
        <taxon>Agaricomycotina</taxon>
        <taxon>Agaricomycetes</taxon>
        <taxon>Agaricomycetidae</taxon>
        <taxon>Agaricales</taxon>
        <taxon>Agaricales incertae sedis</taxon>
        <taxon>Dendrothele</taxon>
    </lineage>
</organism>
<gene>
    <name evidence="2" type="ORF">K435DRAFT_796612</name>
</gene>
<keyword evidence="3" id="KW-1185">Reference proteome</keyword>
<evidence type="ECO:0000313" key="2">
    <source>
        <dbReference type="EMBL" id="THU97311.1"/>
    </source>
</evidence>
<reference evidence="2 3" key="1">
    <citation type="journal article" date="2019" name="Nat. Ecol. Evol.">
        <title>Megaphylogeny resolves global patterns of mushroom evolution.</title>
        <authorList>
            <person name="Varga T."/>
            <person name="Krizsan K."/>
            <person name="Foldi C."/>
            <person name="Dima B."/>
            <person name="Sanchez-Garcia M."/>
            <person name="Sanchez-Ramirez S."/>
            <person name="Szollosi G.J."/>
            <person name="Szarkandi J.G."/>
            <person name="Papp V."/>
            <person name="Albert L."/>
            <person name="Andreopoulos W."/>
            <person name="Angelini C."/>
            <person name="Antonin V."/>
            <person name="Barry K.W."/>
            <person name="Bougher N.L."/>
            <person name="Buchanan P."/>
            <person name="Buyck B."/>
            <person name="Bense V."/>
            <person name="Catcheside P."/>
            <person name="Chovatia M."/>
            <person name="Cooper J."/>
            <person name="Damon W."/>
            <person name="Desjardin D."/>
            <person name="Finy P."/>
            <person name="Geml J."/>
            <person name="Haridas S."/>
            <person name="Hughes K."/>
            <person name="Justo A."/>
            <person name="Karasinski D."/>
            <person name="Kautmanova I."/>
            <person name="Kiss B."/>
            <person name="Kocsube S."/>
            <person name="Kotiranta H."/>
            <person name="LaButti K.M."/>
            <person name="Lechner B.E."/>
            <person name="Liimatainen K."/>
            <person name="Lipzen A."/>
            <person name="Lukacs Z."/>
            <person name="Mihaltcheva S."/>
            <person name="Morgado L.N."/>
            <person name="Niskanen T."/>
            <person name="Noordeloos M.E."/>
            <person name="Ohm R.A."/>
            <person name="Ortiz-Santana B."/>
            <person name="Ovrebo C."/>
            <person name="Racz N."/>
            <person name="Riley R."/>
            <person name="Savchenko A."/>
            <person name="Shiryaev A."/>
            <person name="Soop K."/>
            <person name="Spirin V."/>
            <person name="Szebenyi C."/>
            <person name="Tomsovsky M."/>
            <person name="Tulloss R.E."/>
            <person name="Uehling J."/>
            <person name="Grigoriev I.V."/>
            <person name="Vagvolgyi C."/>
            <person name="Papp T."/>
            <person name="Martin F.M."/>
            <person name="Miettinen O."/>
            <person name="Hibbett D.S."/>
            <person name="Nagy L.G."/>
        </authorList>
    </citation>
    <scope>NUCLEOTIDE SEQUENCE [LARGE SCALE GENOMIC DNA]</scope>
    <source>
        <strain evidence="2 3">CBS 962.96</strain>
    </source>
</reference>
<feature type="region of interest" description="Disordered" evidence="1">
    <location>
        <begin position="17"/>
        <end position="106"/>
    </location>
</feature>
<protein>
    <submittedName>
        <fullName evidence="2">Uncharacterized protein</fullName>
    </submittedName>
</protein>
<dbReference type="AlphaFoldDB" id="A0A4S8M5N8"/>